<evidence type="ECO:0000256" key="2">
    <source>
        <dbReference type="ARBA" id="ARBA00022670"/>
    </source>
</evidence>
<dbReference type="PANTHER" id="PTHR11804">
    <property type="entry name" value="PROTEASE M3 THIMET OLIGOPEPTIDASE-RELATED"/>
    <property type="match status" value="1"/>
</dbReference>
<feature type="region of interest" description="Disordered" evidence="8">
    <location>
        <begin position="21"/>
        <end position="41"/>
    </location>
</feature>
<dbReference type="RefSeq" id="WP_285764277.1">
    <property type="nucleotide sequence ID" value="NZ_BSYJ01000003.1"/>
</dbReference>
<keyword evidence="3 7" id="KW-0479">Metal-binding</keyword>
<dbReference type="Proteomes" id="UP001224392">
    <property type="component" value="Unassembled WGS sequence"/>
</dbReference>
<accession>A0ABQ6M010</accession>
<dbReference type="Gene3D" id="1.10.1370.10">
    <property type="entry name" value="Neurolysin, domain 3"/>
    <property type="match status" value="1"/>
</dbReference>
<organism evidence="10 11">
    <name type="scientific">Biformimicrobium ophioploci</name>
    <dbReference type="NCBI Taxonomy" id="3036711"/>
    <lineage>
        <taxon>Bacteria</taxon>
        <taxon>Pseudomonadati</taxon>
        <taxon>Pseudomonadota</taxon>
        <taxon>Gammaproteobacteria</taxon>
        <taxon>Cellvibrionales</taxon>
        <taxon>Microbulbiferaceae</taxon>
        <taxon>Biformimicrobium</taxon>
    </lineage>
</organism>
<dbReference type="InterPro" id="IPR045090">
    <property type="entry name" value="Pept_M3A_M3B"/>
</dbReference>
<sequence>MDFRPAAICLSMAIALSACDNPQDQQKEKQESGMTPASQSEVASVAAIKQAPDLDFSAMTAEQIKANCERDEKALRASLSALESFDMAAGDEAFLKAYNQLSIEGTNAYMPVSTIESTATDAATRDVASECGKKMVEVNNDLLASRPIYEKFESIATEDLPADTRLLVEKVIKGYLLAGIDKSEEVRAQLKTLSDEIYEIGVEFDKNIREDVRSVELDPSLLKGMPEDYVAAHPAGDNGKVTITTAYPDIFPFLRFADDDAARREIYKAFMTRAYPQNKIVLEKLMAKRHEKAQLLGFSSHAELVLADKMAADPETVSGFLDDIAGHVRKGAAEEYEVLLSKLQSIDPAAKAVGGWQSGYLSEKIRQDKYALDAKEVRQYFQYGNVRDGILGLITDLFEVEIQPWETAVWHDSVQPYEMRKDGEVIGRFYLDMHPRDGKYQHAAMFPMQTGVAGKQVPIASLLCNFPGEGDDAALMDQGQVLTFLHEFGHLVHWLFGGHQQWADLSGIATEWDFVEAPSQMLEEWFWDKETLQGFAVNAAGESLPDALFEKMVAARDFGMASGTARQLGFATMSLDLYSGDPATIDVDEVSVNSRKKFSAIAPMPEDRFYANFGHLNGYSAIYYTYQWSKAIAADLFTRFEREGLRDEETAADYRNLVLGMGGAKPAAELIKDFLGRDYSFEAYVNRLNPEQALAENQESTQ</sequence>
<evidence type="ECO:0000256" key="7">
    <source>
        <dbReference type="RuleBase" id="RU003435"/>
    </source>
</evidence>
<comment type="cofactor">
    <cofactor evidence="7">
        <name>Zn(2+)</name>
        <dbReference type="ChEBI" id="CHEBI:29105"/>
    </cofactor>
    <text evidence="7">Binds 1 zinc ion.</text>
</comment>
<name>A0ABQ6M010_9GAMM</name>
<gene>
    <name evidence="10" type="ORF">MNKW57_19830</name>
</gene>
<evidence type="ECO:0000313" key="10">
    <source>
        <dbReference type="EMBL" id="GMG87662.1"/>
    </source>
</evidence>
<dbReference type="InterPro" id="IPR024077">
    <property type="entry name" value="Neurolysin/TOP_dom2"/>
</dbReference>
<dbReference type="InterPro" id="IPR024079">
    <property type="entry name" value="MetalloPept_cat_dom_sf"/>
</dbReference>
<feature type="compositionally biased region" description="Polar residues" evidence="8">
    <location>
        <begin position="32"/>
        <end position="41"/>
    </location>
</feature>
<reference evidence="10 11" key="1">
    <citation type="submission" date="2023-04" db="EMBL/GenBank/DDBJ databases">
        <title>Marinobulbifer ophiurae gen. nov., sp. Nov., isolate from tissue of brittle star Ophioplocus japonicus.</title>
        <authorList>
            <person name="Kawano K."/>
            <person name="Sawayama S."/>
            <person name="Nakagawa S."/>
        </authorList>
    </citation>
    <scope>NUCLEOTIDE SEQUENCE [LARGE SCALE GENOMIC DNA]</scope>
    <source>
        <strain evidence="10 11">NKW57</strain>
    </source>
</reference>
<evidence type="ECO:0000256" key="6">
    <source>
        <dbReference type="ARBA" id="ARBA00023049"/>
    </source>
</evidence>
<evidence type="ECO:0000256" key="5">
    <source>
        <dbReference type="ARBA" id="ARBA00022833"/>
    </source>
</evidence>
<evidence type="ECO:0000256" key="3">
    <source>
        <dbReference type="ARBA" id="ARBA00022723"/>
    </source>
</evidence>
<dbReference type="CDD" id="cd06455">
    <property type="entry name" value="M3A_TOP"/>
    <property type="match status" value="1"/>
</dbReference>
<keyword evidence="2 7" id="KW-0645">Protease</keyword>
<dbReference type="InterPro" id="IPR001567">
    <property type="entry name" value="Pept_M3A_M3B_dom"/>
</dbReference>
<comment type="similarity">
    <text evidence="1 7">Belongs to the peptidase M3 family.</text>
</comment>
<dbReference type="EMBL" id="BSYJ01000003">
    <property type="protein sequence ID" value="GMG87662.1"/>
    <property type="molecule type" value="Genomic_DNA"/>
</dbReference>
<evidence type="ECO:0000313" key="11">
    <source>
        <dbReference type="Proteomes" id="UP001224392"/>
    </source>
</evidence>
<feature type="domain" description="Peptidase M3A/M3B catalytic" evidence="9">
    <location>
        <begin position="257"/>
        <end position="688"/>
    </location>
</feature>
<evidence type="ECO:0000259" key="9">
    <source>
        <dbReference type="Pfam" id="PF01432"/>
    </source>
</evidence>
<keyword evidence="5 7" id="KW-0862">Zinc</keyword>
<dbReference type="Gene3D" id="3.40.390.10">
    <property type="entry name" value="Collagenase (Catalytic Domain)"/>
    <property type="match status" value="1"/>
</dbReference>
<dbReference type="SUPFAM" id="SSF55486">
    <property type="entry name" value="Metalloproteases ('zincins'), catalytic domain"/>
    <property type="match status" value="1"/>
</dbReference>
<proteinExistence type="inferred from homology"/>
<evidence type="ECO:0000256" key="8">
    <source>
        <dbReference type="SAM" id="MobiDB-lite"/>
    </source>
</evidence>
<protein>
    <submittedName>
        <fullName evidence="10">M3 family metallopeptidase</fullName>
    </submittedName>
</protein>
<keyword evidence="11" id="KW-1185">Reference proteome</keyword>
<keyword evidence="6 7" id="KW-0482">Metalloprotease</keyword>
<keyword evidence="4 7" id="KW-0378">Hydrolase</keyword>
<dbReference type="PANTHER" id="PTHR11804:SF84">
    <property type="entry name" value="SACCHAROLYSIN"/>
    <property type="match status" value="1"/>
</dbReference>
<evidence type="ECO:0000256" key="4">
    <source>
        <dbReference type="ARBA" id="ARBA00022801"/>
    </source>
</evidence>
<evidence type="ECO:0000256" key="1">
    <source>
        <dbReference type="ARBA" id="ARBA00006040"/>
    </source>
</evidence>
<dbReference type="Pfam" id="PF01432">
    <property type="entry name" value="Peptidase_M3"/>
    <property type="match status" value="1"/>
</dbReference>
<comment type="caution">
    <text evidence="10">The sequence shown here is derived from an EMBL/GenBank/DDBJ whole genome shotgun (WGS) entry which is preliminary data.</text>
</comment>
<dbReference type="PROSITE" id="PS51257">
    <property type="entry name" value="PROKAR_LIPOPROTEIN"/>
    <property type="match status" value="1"/>
</dbReference>